<keyword evidence="3" id="KW-0808">Transferase</keyword>
<dbReference type="SUPFAM" id="SSF110857">
    <property type="entry name" value="Gamma-glutamyl cyclotransferase-like"/>
    <property type="match status" value="2"/>
</dbReference>
<dbReference type="InterPro" id="IPR009288">
    <property type="entry name" value="AIG2-like_dom"/>
</dbReference>
<protein>
    <submittedName>
        <fullName evidence="3">Gamma-glutamylcyclotransferase</fullName>
    </submittedName>
</protein>
<dbReference type="InterPro" id="IPR013024">
    <property type="entry name" value="GGCT-like"/>
</dbReference>
<dbReference type="GeneID" id="41589715"/>
<dbReference type="Pfam" id="PF06094">
    <property type="entry name" value="GGACT"/>
    <property type="match status" value="1"/>
</dbReference>
<sequence length="268" mass="31719">MYLLAYGSLRYGFELHHFLKSCRFVGIAFAEGYKMYDIGNYPGVIKGDGIIWGEVYEVDENLIRLLDEVEDFKGRPDDLYVRETTTVFFDQKRKYRLNNVYLYRYNQIIDDKHEIEDGDYSRWAGMPSIVNYFAYAENTNEEVLKERKVKTILKEIEAYAEDYEIIFNIKCKYGYCANMKEHKGGKVLGYIYVIYEDELNALDKAEEHLIKYVREVIKVKDKNGKEYYAQAYVSDYKENEQKPSEEYLNIIKKGLSRKWKNSTSTGLQ</sequence>
<name>A0A1W6K3H3_9CREN</name>
<dbReference type="GO" id="GO:0016740">
    <property type="term" value="F:transferase activity"/>
    <property type="evidence" value="ECO:0007669"/>
    <property type="project" value="UniProtKB-KW"/>
</dbReference>
<dbReference type="Gene3D" id="3.10.490.10">
    <property type="entry name" value="Gamma-glutamyl cyclotransferase-like"/>
    <property type="match status" value="2"/>
</dbReference>
<dbReference type="KEGG" id="aman:B6F84_02310"/>
<dbReference type="InterPro" id="IPR036568">
    <property type="entry name" value="GGCT-like_sf"/>
</dbReference>
<dbReference type="STRING" id="282676.B6F84_02310"/>
<keyword evidence="4" id="KW-1185">Reference proteome</keyword>
<dbReference type="PANTHER" id="PTHR12510">
    <property type="entry name" value="TROPONIN C-AKIN-1 PROTEIN"/>
    <property type="match status" value="1"/>
</dbReference>
<dbReference type="GO" id="GO:0005829">
    <property type="term" value="C:cytosol"/>
    <property type="evidence" value="ECO:0007669"/>
    <property type="project" value="TreeGrafter"/>
</dbReference>
<accession>A0A1W6K3H3</accession>
<dbReference type="PANTHER" id="PTHR12510:SF4">
    <property type="entry name" value="GAMMA-GLUTAMYLAMINECYCLOTRANSFERASE"/>
    <property type="match status" value="1"/>
</dbReference>
<dbReference type="Pfam" id="PF13772">
    <property type="entry name" value="AIG2_2"/>
    <property type="match status" value="1"/>
</dbReference>
<dbReference type="InterPro" id="IPR039126">
    <property type="entry name" value="GGACT"/>
</dbReference>
<organism evidence="3 4">
    <name type="scientific">Acidianus manzaensis</name>
    <dbReference type="NCBI Taxonomy" id="282676"/>
    <lineage>
        <taxon>Archaea</taxon>
        <taxon>Thermoproteota</taxon>
        <taxon>Thermoprotei</taxon>
        <taxon>Sulfolobales</taxon>
        <taxon>Sulfolobaceae</taxon>
        <taxon>Acidianus</taxon>
    </lineage>
</organism>
<dbReference type="Proteomes" id="UP000193404">
    <property type="component" value="Chromosome"/>
</dbReference>
<gene>
    <name evidence="3" type="ORF">B6F84_02310</name>
</gene>
<dbReference type="CDD" id="cd06661">
    <property type="entry name" value="GGCT_like"/>
    <property type="match status" value="2"/>
</dbReference>
<dbReference type="RefSeq" id="WP_148690731.1">
    <property type="nucleotide sequence ID" value="NZ_CP020477.1"/>
</dbReference>
<dbReference type="GO" id="GO:0061929">
    <property type="term" value="F:gamma-glutamylaminecyclotransferase activity"/>
    <property type="evidence" value="ECO:0007669"/>
    <property type="project" value="InterPro"/>
</dbReference>
<reference evidence="3 4" key="1">
    <citation type="submission" date="2017-03" db="EMBL/GenBank/DDBJ databases">
        <title>Sulfur activation and transportation mechanism of thermophilic Archaea Acidianus manzaensis YN-25.</title>
        <authorList>
            <person name="Ma Y."/>
            <person name="Yang Y."/>
            <person name="Xia J."/>
        </authorList>
    </citation>
    <scope>NUCLEOTIDE SEQUENCE [LARGE SCALE GENOMIC DNA]</scope>
    <source>
        <strain evidence="3 4">YN-25</strain>
    </source>
</reference>
<evidence type="ECO:0000259" key="2">
    <source>
        <dbReference type="Pfam" id="PF06094"/>
    </source>
</evidence>
<proteinExistence type="inferred from homology"/>
<evidence type="ECO:0000313" key="4">
    <source>
        <dbReference type="Proteomes" id="UP000193404"/>
    </source>
</evidence>
<dbReference type="AlphaFoldDB" id="A0A1W6K3H3"/>
<dbReference type="OrthoDB" id="100169at2157"/>
<feature type="domain" description="Gamma-glutamylcyclotransferase AIG2-like" evidence="2">
    <location>
        <begin position="4"/>
        <end position="121"/>
    </location>
</feature>
<evidence type="ECO:0000256" key="1">
    <source>
        <dbReference type="ARBA" id="ARBA00008861"/>
    </source>
</evidence>
<comment type="similarity">
    <text evidence="1">Belongs to the gamma-glutamylcyclotransferase family.</text>
</comment>
<evidence type="ECO:0000313" key="3">
    <source>
        <dbReference type="EMBL" id="ARM77025.1"/>
    </source>
</evidence>
<dbReference type="EMBL" id="CP020477">
    <property type="protein sequence ID" value="ARM77025.1"/>
    <property type="molecule type" value="Genomic_DNA"/>
</dbReference>